<dbReference type="PANTHER" id="PTHR32305:SF15">
    <property type="entry name" value="PROTEIN RHSA-RELATED"/>
    <property type="match status" value="1"/>
</dbReference>
<keyword evidence="5" id="KW-1185">Reference proteome</keyword>
<dbReference type="InterPro" id="IPR045351">
    <property type="entry name" value="DUF6531"/>
</dbReference>
<dbReference type="InterPro" id="IPR025460">
    <property type="entry name" value="DUF4280"/>
</dbReference>
<dbReference type="InterPro" id="IPR031325">
    <property type="entry name" value="RHS_repeat"/>
</dbReference>
<dbReference type="EMBL" id="JAWONS010000124">
    <property type="protein sequence ID" value="MDW2797643.1"/>
    <property type="molecule type" value="Genomic_DNA"/>
</dbReference>
<dbReference type="Gene3D" id="2.180.10.10">
    <property type="entry name" value="RHS repeat-associated core"/>
    <property type="match status" value="5"/>
</dbReference>
<accession>A0ABU4GJ44</accession>
<proteinExistence type="predicted"/>
<feature type="domain" description="DUF6531" evidence="2">
    <location>
        <begin position="133"/>
        <end position="203"/>
    </location>
</feature>
<evidence type="ECO:0000256" key="1">
    <source>
        <dbReference type="ARBA" id="ARBA00022737"/>
    </source>
</evidence>
<feature type="domain" description="Teneurin-like YD-shell" evidence="3">
    <location>
        <begin position="389"/>
        <end position="551"/>
    </location>
</feature>
<evidence type="ECO:0000313" key="4">
    <source>
        <dbReference type="EMBL" id="MDW2797643.1"/>
    </source>
</evidence>
<feature type="domain" description="Teneurin-like YD-shell" evidence="3">
    <location>
        <begin position="1095"/>
        <end position="1396"/>
    </location>
</feature>
<protein>
    <submittedName>
        <fullName evidence="4">DUF6531 domain-containing protein</fullName>
    </submittedName>
</protein>
<keyword evidence="1" id="KW-0677">Repeat</keyword>
<dbReference type="InterPro" id="IPR056823">
    <property type="entry name" value="TEN-like_YD-shell"/>
</dbReference>
<dbReference type="Pfam" id="PF05593">
    <property type="entry name" value="RHS_repeat"/>
    <property type="match status" value="1"/>
</dbReference>
<dbReference type="NCBIfam" id="TIGR03696">
    <property type="entry name" value="Rhs_assc_core"/>
    <property type="match status" value="1"/>
</dbReference>
<dbReference type="PANTHER" id="PTHR32305">
    <property type="match status" value="1"/>
</dbReference>
<organism evidence="4 5">
    <name type="scientific">Clostridium boliviensis</name>
    <dbReference type="NCBI Taxonomy" id="318465"/>
    <lineage>
        <taxon>Bacteria</taxon>
        <taxon>Bacillati</taxon>
        <taxon>Bacillota</taxon>
        <taxon>Clostridia</taxon>
        <taxon>Eubacteriales</taxon>
        <taxon>Clostridiaceae</taxon>
        <taxon>Clostridium</taxon>
    </lineage>
</organism>
<evidence type="ECO:0000313" key="5">
    <source>
        <dbReference type="Proteomes" id="UP001276854"/>
    </source>
</evidence>
<dbReference type="RefSeq" id="WP_318063890.1">
    <property type="nucleotide sequence ID" value="NZ_JAWONS010000124.1"/>
</dbReference>
<comment type="caution">
    <text evidence="4">The sequence shown here is derived from an EMBL/GenBank/DDBJ whole genome shotgun (WGS) entry which is preliminary data.</text>
</comment>
<evidence type="ECO:0000259" key="3">
    <source>
        <dbReference type="Pfam" id="PF25023"/>
    </source>
</evidence>
<dbReference type="InterPro" id="IPR006530">
    <property type="entry name" value="YD"/>
</dbReference>
<gene>
    <name evidence="4" type="ORF">RZO55_08650</name>
</gene>
<name>A0ABU4GJ44_9CLOT</name>
<evidence type="ECO:0000259" key="2">
    <source>
        <dbReference type="Pfam" id="PF20148"/>
    </source>
</evidence>
<dbReference type="InterPro" id="IPR022385">
    <property type="entry name" value="Rhs_assc_core"/>
</dbReference>
<dbReference type="Pfam" id="PF25023">
    <property type="entry name" value="TEN_YD-shell"/>
    <property type="match status" value="4"/>
</dbReference>
<dbReference type="NCBIfam" id="TIGR01643">
    <property type="entry name" value="YD_repeat_2x"/>
    <property type="match status" value="9"/>
</dbReference>
<sequence length="1639" mass="188588">MNDSYLVKGAKIKCTCGSQVGELKVENKNVCLLKVPIATVDDCEVDKNIPRFGICSVTGKPCVPMILGKWLCPHEQTKINGASAITTESALVCGKGGIILSETNGQEAIMKILKKAEKSLKNLLGLGCSPFSGDPVNLMTGNYVLQADDLHIVGNYPLSFIRTYNSLSDENTVCGNRWSHNHQVYLIDHHKTIEIHTGDGGQVRTFERTDAGEYTTNELAKESLRLSMEGYIYKNIQNQTFLFNKDGLCKEIKDKNENFTAYTYTNNLLTKVQNSAGYLLFSYNNDGKLECVSDHSGRSVTFEYSNGNLIKAANLLGGFKKYTYDENNLLIEEITPYGVKKVVNEFDQDGRAVKQLFPDGGTMEYQYDDDRTVFVDQNKNKIRFYRDKWQRDCRTTSQDGQIEKRFNEKHQLTEITDNNGNKTSYDYDGEGNMSLIKDAAGNETKIEYDRLKHPVKLIYPDGTFIKTHYDQKGQVIQNIDQLGRMFQYQYHSNGMIKTIVHPDASEMNVEFDDRGNIIEVANPFGSKVKYGYDQLNRVTATIDGNGNRTQYEYNQNNDIVEMKDALGFSKKYIYNYNGKITEIIDQNGNSTTWKYNDINCPVKKTDPQGRETIRQYDLMWNVSQYTEANGAVTKYLYNKSNRLEKVIAPEGGETSYQYDGNGNRVKTILPDGSSILYHYDALNRMIQIDYPNETSSYFQYDFLGKIIRVIDPMGGEYCMEYDAAGQKIKQTDPSGKNSRFEYNELGLITKVVEPLNRITEYEYFPGGRLKYKKFPDGSELHYSYDSNGNLIAKQDHTGYQVTFTYDALNRISIISNSLGQSKAYTYDGVGNILSVKNNKGIVTDYEYTKSGALQAVIDPTGLKTLYSYDEVDRIVSVKQIAPLTLEEELEEARNINKQKELLLVRYKRNLEGEVKCSENAAGFKEEYQRDYFGRILTYTDQEDKETHYTYDPSGNISSIMFPDGKKVMMEYNALNQLVQLKDWLGSTIIKRSSSGMPDYITDHQGNTIQYDWNIYGNRTRITYPDGQDIEYEYDDASQKIKKIQWADQFVEYHYNEAGFLSSKKYSNKQESRYGYDSIGKLKYLNHSYHNGFLNYQYEYDSDGLPVNINRISEEGEEHLRYHYDNLNRLTEVCNGINTVRKYEYDLFGNRSFKKENGIDTEYHYNELNQLIREETGDLVRSYEYDKRGNIHCCYENEEIRDNYFYNERNQLEQIMKQNGIEISYLYDGFGQRTVKQRKEHVESDFYGDQKPDVSSVEFIIDYTRGNHNLIGERCDNISKSYIWESQSHQLVGLIEDEKNFFYQNDSLGTPMRLLGQTGTVRSRYDYDEFGKHSRKASGESYFGFTGYYYEDETELYYAGERYYNSNIGLFYGLDSVKGNTCKPMTLHPYLYCLNNPLLFIDPDGAEPGAIDHEDGTEAHQLLEAYFEYYYEGLPYVAETEVFIPGGNPKAKSTNGRCDMLLRYQDQVELYEIKPGSHAKPTSHMNDLKQTDGYIAGLKDMYPRYTVSLGTTFNPDQLYIPSERYPDYYYKFHTYYTKGYSKSLNGKEINNTYTGFIYWNYVKKDEEKDKHRYIWIPNQNNNSDSGSNDKKNDNVIQFPDVKGEDVAAAAIIGGVAYGIWWLIKGGVTFSTGIPLLACPF</sequence>
<reference evidence="4 5" key="1">
    <citation type="submission" date="2023-10" db="EMBL/GenBank/DDBJ databases">
        <title>A novel Glycoside Hydrolase 43-Like Enzyme from Clostrdium boliviensis is an Endo-xylanase, and a Candidate for Xylooligosaccharides Production from Different Xylan Substrates.</title>
        <authorList>
            <person name="Alvarez M.T."/>
            <person name="Rocabado-Villegas L.R."/>
            <person name="Salas-Veizaga D.M."/>
            <person name="Linares-Pasten J.A."/>
            <person name="Gudmundsdottir E.E."/>
            <person name="Hreggvidsson G.O."/>
            <person name="Adlercreutz P."/>
            <person name="Nordberg Karlsson E."/>
        </authorList>
    </citation>
    <scope>NUCLEOTIDE SEQUENCE [LARGE SCALE GENOMIC DNA]</scope>
    <source>
        <strain evidence="4 5">E-1</strain>
    </source>
</reference>
<dbReference type="InterPro" id="IPR050708">
    <property type="entry name" value="T6SS_VgrG/RHS"/>
</dbReference>
<dbReference type="Pfam" id="PF14107">
    <property type="entry name" value="DUF4280"/>
    <property type="match status" value="1"/>
</dbReference>
<dbReference type="Proteomes" id="UP001276854">
    <property type="component" value="Unassembled WGS sequence"/>
</dbReference>
<dbReference type="Pfam" id="PF20148">
    <property type="entry name" value="DUF6531"/>
    <property type="match status" value="1"/>
</dbReference>
<feature type="domain" description="Teneurin-like YD-shell" evidence="3">
    <location>
        <begin position="238"/>
        <end position="371"/>
    </location>
</feature>
<feature type="domain" description="Teneurin-like YD-shell" evidence="3">
    <location>
        <begin position="614"/>
        <end position="745"/>
    </location>
</feature>